<gene>
    <name evidence="9" type="ORF">BT67DRAFT_443836</name>
</gene>
<dbReference type="Proteomes" id="UP001304895">
    <property type="component" value="Unassembled WGS sequence"/>
</dbReference>
<feature type="compositionally biased region" description="Basic and acidic residues" evidence="6">
    <location>
        <begin position="30"/>
        <end position="42"/>
    </location>
</feature>
<dbReference type="Pfam" id="PF02656">
    <property type="entry name" value="DUF202"/>
    <property type="match status" value="1"/>
</dbReference>
<feature type="domain" description="DUF202" evidence="8">
    <location>
        <begin position="163"/>
        <end position="238"/>
    </location>
</feature>
<keyword evidence="10" id="KW-1185">Reference proteome</keyword>
<feature type="compositionally biased region" description="Low complexity" evidence="6">
    <location>
        <begin position="48"/>
        <end position="66"/>
    </location>
</feature>
<evidence type="ECO:0000313" key="9">
    <source>
        <dbReference type="EMBL" id="KAK4132242.1"/>
    </source>
</evidence>
<comment type="caution">
    <text evidence="9">The sequence shown here is derived from an EMBL/GenBank/DDBJ whole genome shotgun (WGS) entry which is preliminary data.</text>
</comment>
<feature type="compositionally biased region" description="Polar residues" evidence="6">
    <location>
        <begin position="82"/>
        <end position="100"/>
    </location>
</feature>
<evidence type="ECO:0000256" key="5">
    <source>
        <dbReference type="ARBA" id="ARBA00023136"/>
    </source>
</evidence>
<dbReference type="InterPro" id="IPR003807">
    <property type="entry name" value="DUF202"/>
</dbReference>
<feature type="transmembrane region" description="Helical" evidence="7">
    <location>
        <begin position="172"/>
        <end position="193"/>
    </location>
</feature>
<keyword evidence="5 7" id="KW-0472">Membrane</keyword>
<dbReference type="GO" id="GO:0005886">
    <property type="term" value="C:plasma membrane"/>
    <property type="evidence" value="ECO:0007669"/>
    <property type="project" value="UniProtKB-SubCell"/>
</dbReference>
<organism evidence="9 10">
    <name type="scientific">Trichocladium antarcticum</name>
    <dbReference type="NCBI Taxonomy" id="1450529"/>
    <lineage>
        <taxon>Eukaryota</taxon>
        <taxon>Fungi</taxon>
        <taxon>Dikarya</taxon>
        <taxon>Ascomycota</taxon>
        <taxon>Pezizomycotina</taxon>
        <taxon>Sordariomycetes</taxon>
        <taxon>Sordariomycetidae</taxon>
        <taxon>Sordariales</taxon>
        <taxon>Chaetomiaceae</taxon>
        <taxon>Trichocladium</taxon>
    </lineage>
</organism>
<evidence type="ECO:0000256" key="1">
    <source>
        <dbReference type="ARBA" id="ARBA00004651"/>
    </source>
</evidence>
<reference evidence="9" key="1">
    <citation type="journal article" date="2023" name="Mol. Phylogenet. Evol.">
        <title>Genome-scale phylogeny and comparative genomics of the fungal order Sordariales.</title>
        <authorList>
            <person name="Hensen N."/>
            <person name="Bonometti L."/>
            <person name="Westerberg I."/>
            <person name="Brannstrom I.O."/>
            <person name="Guillou S."/>
            <person name="Cros-Aarteil S."/>
            <person name="Calhoun S."/>
            <person name="Haridas S."/>
            <person name="Kuo A."/>
            <person name="Mondo S."/>
            <person name="Pangilinan J."/>
            <person name="Riley R."/>
            <person name="LaButti K."/>
            <person name="Andreopoulos B."/>
            <person name="Lipzen A."/>
            <person name="Chen C."/>
            <person name="Yan M."/>
            <person name="Daum C."/>
            <person name="Ng V."/>
            <person name="Clum A."/>
            <person name="Steindorff A."/>
            <person name="Ohm R.A."/>
            <person name="Martin F."/>
            <person name="Silar P."/>
            <person name="Natvig D.O."/>
            <person name="Lalanne C."/>
            <person name="Gautier V."/>
            <person name="Ament-Velasquez S.L."/>
            <person name="Kruys A."/>
            <person name="Hutchinson M.I."/>
            <person name="Powell A.J."/>
            <person name="Barry K."/>
            <person name="Miller A.N."/>
            <person name="Grigoriev I.V."/>
            <person name="Debuchy R."/>
            <person name="Gladieux P."/>
            <person name="Hiltunen Thoren M."/>
            <person name="Johannesson H."/>
        </authorList>
    </citation>
    <scope>NUCLEOTIDE SEQUENCE</scope>
    <source>
        <strain evidence="9">CBS 123565</strain>
    </source>
</reference>
<evidence type="ECO:0000259" key="8">
    <source>
        <dbReference type="Pfam" id="PF02656"/>
    </source>
</evidence>
<dbReference type="PANTHER" id="PTHR34187">
    <property type="entry name" value="FGR18P"/>
    <property type="match status" value="1"/>
</dbReference>
<comment type="subcellular location">
    <subcellularLocation>
        <location evidence="1">Cell membrane</location>
        <topology evidence="1">Multi-pass membrane protein</topology>
    </subcellularLocation>
</comment>
<reference evidence="9" key="2">
    <citation type="submission" date="2023-05" db="EMBL/GenBank/DDBJ databases">
        <authorList>
            <consortium name="Lawrence Berkeley National Laboratory"/>
            <person name="Steindorff A."/>
            <person name="Hensen N."/>
            <person name="Bonometti L."/>
            <person name="Westerberg I."/>
            <person name="Brannstrom I.O."/>
            <person name="Guillou S."/>
            <person name="Cros-Aarteil S."/>
            <person name="Calhoun S."/>
            <person name="Haridas S."/>
            <person name="Kuo A."/>
            <person name="Mondo S."/>
            <person name="Pangilinan J."/>
            <person name="Riley R."/>
            <person name="Labutti K."/>
            <person name="Andreopoulos B."/>
            <person name="Lipzen A."/>
            <person name="Chen C."/>
            <person name="Yanf M."/>
            <person name="Daum C."/>
            <person name="Ng V."/>
            <person name="Clum A."/>
            <person name="Ohm R."/>
            <person name="Martin F."/>
            <person name="Silar P."/>
            <person name="Natvig D."/>
            <person name="Lalanne C."/>
            <person name="Gautier V."/>
            <person name="Ament-Velasquez S.L."/>
            <person name="Kruys A."/>
            <person name="Hutchinson M.I."/>
            <person name="Powell A.J."/>
            <person name="Barry K."/>
            <person name="Miller A.N."/>
            <person name="Grigoriev I.V."/>
            <person name="Debuchy R."/>
            <person name="Gladieux P."/>
            <person name="Thoren M.H."/>
            <person name="Johannesson H."/>
        </authorList>
    </citation>
    <scope>NUCLEOTIDE SEQUENCE</scope>
    <source>
        <strain evidence="9">CBS 123565</strain>
    </source>
</reference>
<keyword evidence="4 7" id="KW-1133">Transmembrane helix</keyword>
<evidence type="ECO:0000256" key="4">
    <source>
        <dbReference type="ARBA" id="ARBA00022989"/>
    </source>
</evidence>
<protein>
    <recommendedName>
        <fullName evidence="8">DUF202 domain-containing protein</fullName>
    </recommendedName>
</protein>
<dbReference type="EMBL" id="MU853418">
    <property type="protein sequence ID" value="KAK4132242.1"/>
    <property type="molecule type" value="Genomic_DNA"/>
</dbReference>
<dbReference type="InterPro" id="IPR052053">
    <property type="entry name" value="IM_YidH-like"/>
</dbReference>
<dbReference type="AlphaFoldDB" id="A0AAN6UFW2"/>
<feature type="region of interest" description="Disordered" evidence="6">
    <location>
        <begin position="30"/>
        <end position="139"/>
    </location>
</feature>
<evidence type="ECO:0000256" key="7">
    <source>
        <dbReference type="SAM" id="Phobius"/>
    </source>
</evidence>
<feature type="compositionally biased region" description="Basic and acidic residues" evidence="6">
    <location>
        <begin position="127"/>
        <end position="139"/>
    </location>
</feature>
<feature type="transmembrane region" description="Helical" evidence="7">
    <location>
        <begin position="213"/>
        <end position="232"/>
    </location>
</feature>
<keyword evidence="2" id="KW-1003">Cell membrane</keyword>
<sequence length="280" mass="30816">MAQNDTSAALVAASDPLQLTRRHSAQNRIEDILEGARERAESFDQTSANASPRLRPLLAPSPHRPSGAASLPDAGDVGPSVVTAQPERQQSLNYQGTAQTDPIARRRSAPSRKSTGLERGQMPSREGGPREREPDELRREPRWKRTVRYFKSIELENKGSVARDHLALERTFLAWLRTSLSFASIGIAITQLFRLNTSLDGETKQAETLRHMGKPLGATFLAVSILILLLGYNRYLQGQSWVIKGKFPVSRATIILVSFIAFTVTLASLIVILAAQGEPK</sequence>
<feature type="transmembrane region" description="Helical" evidence="7">
    <location>
        <begin position="253"/>
        <end position="275"/>
    </location>
</feature>
<keyword evidence="3 7" id="KW-0812">Transmembrane</keyword>
<accession>A0AAN6UFW2</accession>
<evidence type="ECO:0000256" key="6">
    <source>
        <dbReference type="SAM" id="MobiDB-lite"/>
    </source>
</evidence>
<evidence type="ECO:0000256" key="2">
    <source>
        <dbReference type="ARBA" id="ARBA00022475"/>
    </source>
</evidence>
<evidence type="ECO:0000256" key="3">
    <source>
        <dbReference type="ARBA" id="ARBA00022692"/>
    </source>
</evidence>
<name>A0AAN6UFW2_9PEZI</name>
<dbReference type="PANTHER" id="PTHR34187:SF2">
    <property type="entry name" value="DUF202 DOMAIN-CONTAINING PROTEIN"/>
    <property type="match status" value="1"/>
</dbReference>
<proteinExistence type="predicted"/>
<evidence type="ECO:0000313" key="10">
    <source>
        <dbReference type="Proteomes" id="UP001304895"/>
    </source>
</evidence>